<organism evidence="1 2">
    <name type="scientific">Citrobacter koseri</name>
    <name type="common">Citrobacter diversus</name>
    <dbReference type="NCBI Taxonomy" id="545"/>
    <lineage>
        <taxon>Bacteria</taxon>
        <taxon>Pseudomonadati</taxon>
        <taxon>Pseudomonadota</taxon>
        <taxon>Gammaproteobacteria</taxon>
        <taxon>Enterobacterales</taxon>
        <taxon>Enterobacteriaceae</taxon>
        <taxon>Citrobacter</taxon>
    </lineage>
</organism>
<dbReference type="AlphaFoldDB" id="A0AAW4EI19"/>
<proteinExistence type="predicted"/>
<accession>A0AAW4EI19</accession>
<name>A0AAW4EI19_CITKO</name>
<comment type="caution">
    <text evidence="1">The sequence shown here is derived from an EMBL/GenBank/DDBJ whole genome shotgun (WGS) entry which is preliminary data.</text>
</comment>
<dbReference type="InterPro" id="IPR045604">
    <property type="entry name" value="DUF6453"/>
</dbReference>
<gene>
    <name evidence="1" type="ORF">I5687_23040</name>
</gene>
<reference evidence="1" key="1">
    <citation type="submission" date="2020-11" db="EMBL/GenBank/DDBJ databases">
        <title>Enhanced detection system for hospital associated transmission using whole genome sequencing surveillance.</title>
        <authorList>
            <person name="Harrison L.H."/>
            <person name="Van Tyne D."/>
            <person name="Marsh J.W."/>
            <person name="Griffith M.P."/>
            <person name="Snyder D.J."/>
            <person name="Cooper V.S."/>
            <person name="Mustapha M."/>
        </authorList>
    </citation>
    <scope>NUCLEOTIDE SEQUENCE</scope>
    <source>
        <strain evidence="1">CB00014</strain>
    </source>
</reference>
<sequence>MPSGLLIDLNDGGPRMEITAGMRCPSYLLSVADAGGVSQSITIPRTAGSDVFVAPKNTVDMNYYGTNLIPTIIMLDSCTVSGNTLTQNIWWSDGISHVQTTFAATVWEILPISTGSAGLLISNSTDFTAITNNTKAGFCVWRGDITFTGSWTTPTTSIPRSNYVVFAKWSAAGVTIEFDGNVITAYQERDGDNVAATVTMRVAIFASGVGPTPGTGLNIINAQGQCVFSTTSRPFVYLGNKYAPSWNDTDIGDNMIMLGRYGFQSIRAEGWSRLKWAGLVRSGNVVRCGRGRQVAVWDQNYSVVNRRLTGIDIPCIPAIY</sequence>
<protein>
    <recommendedName>
        <fullName evidence="3">Minor tail protein</fullName>
    </recommendedName>
</protein>
<evidence type="ECO:0008006" key="3">
    <source>
        <dbReference type="Google" id="ProtNLM"/>
    </source>
</evidence>
<dbReference type="Pfam" id="PF20051">
    <property type="entry name" value="DUF6453"/>
    <property type="match status" value="1"/>
</dbReference>
<evidence type="ECO:0000313" key="2">
    <source>
        <dbReference type="Proteomes" id="UP000807555"/>
    </source>
</evidence>
<evidence type="ECO:0000313" key="1">
    <source>
        <dbReference type="EMBL" id="MBJ9870822.1"/>
    </source>
</evidence>
<dbReference type="RefSeq" id="WP_070518352.1">
    <property type="nucleotide sequence ID" value="NZ_JADVDU010000013.1"/>
</dbReference>
<dbReference type="EMBL" id="JADVNV010000019">
    <property type="protein sequence ID" value="MBJ9870822.1"/>
    <property type="molecule type" value="Genomic_DNA"/>
</dbReference>
<dbReference type="Proteomes" id="UP000807555">
    <property type="component" value="Unassembled WGS sequence"/>
</dbReference>